<feature type="region of interest" description="Disordered" evidence="1">
    <location>
        <begin position="222"/>
        <end position="247"/>
    </location>
</feature>
<name>A0A0P4R2W1_9ACTN</name>
<sequence>MQPVTGQPLDLGPAAQPPLGADLAGDPGDLAGEQRQLVDHAVDAVAQAAQIAAELAVAVVQIDPLGQIAVGHRVQHPGGLGERDHQRFEHGVGRLDVRRPGPLAGARGDPLVQPPLPDDLAADALQLGGEMGVAGDDLVEDAGHVGQHPVRGAAGRRALHTRGEIPVAHRVHRREQRPQLTRAYPLAVGRGRGRHGPDVPGGLGLLGRRLGRFGGLGGLRGLGRLGPGGVERHGTPSPSDRSGEIPSGRVIHLGRYDIV</sequence>
<feature type="region of interest" description="Disordered" evidence="1">
    <location>
        <begin position="1"/>
        <end position="31"/>
    </location>
</feature>
<dbReference type="AlphaFoldDB" id="A0A0P4R2W1"/>
<evidence type="ECO:0000256" key="1">
    <source>
        <dbReference type="SAM" id="MobiDB-lite"/>
    </source>
</evidence>
<evidence type="ECO:0000313" key="3">
    <source>
        <dbReference type="Proteomes" id="UP000048965"/>
    </source>
</evidence>
<comment type="caution">
    <text evidence="2">The sequence shown here is derived from an EMBL/GenBank/DDBJ whole genome shotgun (WGS) entry which is preliminary data.</text>
</comment>
<dbReference type="EMBL" id="BBNO01000002">
    <property type="protein sequence ID" value="GAO07095.1"/>
    <property type="molecule type" value="Genomic_DNA"/>
</dbReference>
<proteinExistence type="predicted"/>
<gene>
    <name evidence="2" type="ORF">TPA0598_02_03330</name>
</gene>
<reference evidence="2 3" key="2">
    <citation type="journal article" date="2015" name="Stand. Genomic Sci.">
        <title>Draft genome sequence of marine-derived Streptomyces sp. TP-A0598, a producer of anti-MRSA antibiotic lydicamycins.</title>
        <authorList>
            <person name="Komaki H."/>
            <person name="Ichikawa N."/>
            <person name="Hosoyama A."/>
            <person name="Fujita N."/>
            <person name="Igarashi Y."/>
        </authorList>
    </citation>
    <scope>NUCLEOTIDE SEQUENCE [LARGE SCALE GENOMIC DNA]</scope>
    <source>
        <strain evidence="2 3">NBRC 110027</strain>
    </source>
</reference>
<keyword evidence="3" id="KW-1185">Reference proteome</keyword>
<protein>
    <submittedName>
        <fullName evidence="2">Uncharacterized protein</fullName>
    </submittedName>
</protein>
<organism evidence="2 3">
    <name type="scientific">Streptomyces lydicamycinicus</name>
    <dbReference type="NCBI Taxonomy" id="1546107"/>
    <lineage>
        <taxon>Bacteria</taxon>
        <taxon>Bacillati</taxon>
        <taxon>Actinomycetota</taxon>
        <taxon>Actinomycetes</taxon>
        <taxon>Kitasatosporales</taxon>
        <taxon>Streptomycetaceae</taxon>
        <taxon>Streptomyces</taxon>
    </lineage>
</organism>
<dbReference type="Proteomes" id="UP000048965">
    <property type="component" value="Unassembled WGS sequence"/>
</dbReference>
<evidence type="ECO:0000313" key="2">
    <source>
        <dbReference type="EMBL" id="GAO07095.1"/>
    </source>
</evidence>
<accession>A0A0P4R2W1</accession>
<reference evidence="3" key="1">
    <citation type="submission" date="2014-09" db="EMBL/GenBank/DDBJ databases">
        <title>Whole genome shotgun sequence of Streptomyces sp. NBRC 110027.</title>
        <authorList>
            <person name="Komaki H."/>
            <person name="Ichikawa N."/>
            <person name="Katano-Makiyama Y."/>
            <person name="Hosoyama A."/>
            <person name="Hashimoto M."/>
            <person name="Uohara A."/>
            <person name="Kitahashi Y."/>
            <person name="Ohji S."/>
            <person name="Kimura A."/>
            <person name="Yamazoe A."/>
            <person name="Igarashi Y."/>
            <person name="Fujita N."/>
        </authorList>
    </citation>
    <scope>NUCLEOTIDE SEQUENCE [LARGE SCALE GENOMIC DNA]</scope>
    <source>
        <strain evidence="3">NBRC 110027</strain>
    </source>
</reference>